<keyword evidence="2" id="KW-0812">Transmembrane</keyword>
<dbReference type="Proteomes" id="UP001589647">
    <property type="component" value="Unassembled WGS sequence"/>
</dbReference>
<feature type="region of interest" description="Disordered" evidence="1">
    <location>
        <begin position="118"/>
        <end position="141"/>
    </location>
</feature>
<evidence type="ECO:0000313" key="3">
    <source>
        <dbReference type="EMBL" id="MFB9202863.1"/>
    </source>
</evidence>
<dbReference type="PRINTS" id="PR01217">
    <property type="entry name" value="PRICHEXTENSN"/>
</dbReference>
<gene>
    <name evidence="3" type="ORF">ACFFV7_16825</name>
</gene>
<evidence type="ECO:0000313" key="4">
    <source>
        <dbReference type="Proteomes" id="UP001589647"/>
    </source>
</evidence>
<proteinExistence type="predicted"/>
<feature type="compositionally biased region" description="Polar residues" evidence="1">
    <location>
        <begin position="281"/>
        <end position="292"/>
    </location>
</feature>
<feature type="transmembrane region" description="Helical" evidence="2">
    <location>
        <begin position="162"/>
        <end position="182"/>
    </location>
</feature>
<reference evidence="3 4" key="1">
    <citation type="submission" date="2024-09" db="EMBL/GenBank/DDBJ databases">
        <authorList>
            <person name="Sun Q."/>
            <person name="Mori K."/>
        </authorList>
    </citation>
    <scope>NUCLEOTIDE SEQUENCE [LARGE SCALE GENOMIC DNA]</scope>
    <source>
        <strain evidence="3 4">CCM 3426</strain>
    </source>
</reference>
<keyword evidence="2" id="KW-0472">Membrane</keyword>
<keyword evidence="2" id="KW-1133">Transmembrane helix</keyword>
<dbReference type="RefSeq" id="WP_189646064.1">
    <property type="nucleotide sequence ID" value="NZ_BMRC01000002.1"/>
</dbReference>
<evidence type="ECO:0000256" key="1">
    <source>
        <dbReference type="SAM" id="MobiDB-lite"/>
    </source>
</evidence>
<comment type="caution">
    <text evidence="3">The sequence shown here is derived from an EMBL/GenBank/DDBJ whole genome shotgun (WGS) entry which is preliminary data.</text>
</comment>
<keyword evidence="4" id="KW-1185">Reference proteome</keyword>
<name>A0ABV5IFJ5_9ACTN</name>
<protein>
    <submittedName>
        <fullName evidence="3">Uncharacterized protein</fullName>
    </submittedName>
</protein>
<feature type="transmembrane region" description="Helical" evidence="2">
    <location>
        <begin position="12"/>
        <end position="32"/>
    </location>
</feature>
<evidence type="ECO:0000256" key="2">
    <source>
        <dbReference type="SAM" id="Phobius"/>
    </source>
</evidence>
<feature type="region of interest" description="Disordered" evidence="1">
    <location>
        <begin position="190"/>
        <end position="302"/>
    </location>
</feature>
<accession>A0ABV5IFJ5</accession>
<dbReference type="EMBL" id="JBHMEI010000013">
    <property type="protein sequence ID" value="MFB9202863.1"/>
    <property type="molecule type" value="Genomic_DNA"/>
</dbReference>
<feature type="transmembrane region" description="Helical" evidence="2">
    <location>
        <begin position="38"/>
        <end position="58"/>
    </location>
</feature>
<sequence>MTGEQRKFELSVPQILGSALAAVTAAVAASYLGVAGTVIGAAVVSIASTVASAVYTHYLKRTGDRVKQHTLSAWHEDQEEGQGLLAAAANATPATAGAADETAPHTIVAPGDRTAAHAVPTAADSRTDAHGGSVGSGDGRDTLVMPVVVPAAHRRLPWLKMAVAAALVFAVSMGGILAYQAVAQQTLHEQVTGKKAPQKQRQRAPVQDRGPERQDREEEPSGPAESPTPTPTDTPRTPPPSHTPDPKPSVTPTPTPTDTVEPTPETPLPDEGEERPDPGEQQSSGPPATQQPDEPAVTPEAQ</sequence>
<organism evidence="3 4">
    <name type="scientific">Nonomuraea spiralis</name>
    <dbReference type="NCBI Taxonomy" id="46182"/>
    <lineage>
        <taxon>Bacteria</taxon>
        <taxon>Bacillati</taxon>
        <taxon>Actinomycetota</taxon>
        <taxon>Actinomycetes</taxon>
        <taxon>Streptosporangiales</taxon>
        <taxon>Streptosporangiaceae</taxon>
        <taxon>Nonomuraea</taxon>
    </lineage>
</organism>
<feature type="compositionally biased region" description="Pro residues" evidence="1">
    <location>
        <begin position="226"/>
        <end position="255"/>
    </location>
</feature>